<reference evidence="3" key="1">
    <citation type="submission" date="2023-07" db="EMBL/GenBank/DDBJ databases">
        <title>Whole genome shotgun sequence of Streptomyces achromogenes subsp. rubradiris NBRC 14000.</title>
        <authorList>
            <person name="Komaki H."/>
            <person name="Tamura T."/>
        </authorList>
    </citation>
    <scope>NUCLEOTIDE SEQUENCE [LARGE SCALE GENOMIC DNA]</scope>
    <source>
        <strain evidence="3">NBRC 14000</strain>
    </source>
</reference>
<evidence type="ECO:0000256" key="1">
    <source>
        <dbReference type="SAM" id="MobiDB-lite"/>
    </source>
</evidence>
<evidence type="ECO:0000313" key="3">
    <source>
        <dbReference type="Proteomes" id="UP000646738"/>
    </source>
</evidence>
<name>A0ABQ3RKV3_STRRR</name>
<dbReference type="Proteomes" id="UP000646738">
    <property type="component" value="Unassembled WGS sequence"/>
</dbReference>
<accession>A0ABQ3RKV3</accession>
<gene>
    <name evidence="2" type="ORF">Srubr_63460</name>
</gene>
<sequence>MISTADRALLRRREGTCPGKGPWGRGASGSTAFGRRDDPLGAIAGPLGAIAGPPGVIAGRSA</sequence>
<feature type="region of interest" description="Disordered" evidence="1">
    <location>
        <begin position="1"/>
        <end position="37"/>
    </location>
</feature>
<protein>
    <submittedName>
        <fullName evidence="2">Uncharacterized protein</fullName>
    </submittedName>
</protein>
<organism evidence="2 3">
    <name type="scientific">Streptomyces rubradiris</name>
    <name type="common">Streptomyces achromogenes subsp. rubradiris</name>
    <dbReference type="NCBI Taxonomy" id="285531"/>
    <lineage>
        <taxon>Bacteria</taxon>
        <taxon>Bacillati</taxon>
        <taxon>Actinomycetota</taxon>
        <taxon>Actinomycetes</taxon>
        <taxon>Kitasatosporales</taxon>
        <taxon>Streptomycetaceae</taxon>
        <taxon>Streptomyces</taxon>
    </lineage>
</organism>
<dbReference type="EMBL" id="BNEA01000015">
    <property type="protein sequence ID" value="GHI56500.1"/>
    <property type="molecule type" value="Genomic_DNA"/>
</dbReference>
<evidence type="ECO:0000313" key="2">
    <source>
        <dbReference type="EMBL" id="GHI56500.1"/>
    </source>
</evidence>
<comment type="caution">
    <text evidence="2">The sequence shown here is derived from an EMBL/GenBank/DDBJ whole genome shotgun (WGS) entry which is preliminary data.</text>
</comment>
<proteinExistence type="predicted"/>
<keyword evidence="3" id="KW-1185">Reference proteome</keyword>